<gene>
    <name evidence="1" type="ORF">FOIG_11773</name>
</gene>
<proteinExistence type="predicted"/>
<accession>X0KFF6</accession>
<sequence>MAQSTWEVSGDMDVSQCKRGVEQARGVVKGMACALIGVKRTLYVILPCLRDGGWVGEDEGTINAAGKEQCGHRAEIMEKCQTRQVNITFQIVAFDCDRQVDGYLREHSTNDRLAAESESSQAE</sequence>
<dbReference type="HOGENOM" id="CLU_2145946_0_0_1"/>
<evidence type="ECO:0000313" key="1">
    <source>
        <dbReference type="EMBL" id="EXL95659.1"/>
    </source>
</evidence>
<dbReference type="AlphaFoldDB" id="X0KFF6"/>
<dbReference type="EMBL" id="JH658293">
    <property type="protein sequence ID" value="EXL95659.1"/>
    <property type="molecule type" value="Genomic_DNA"/>
</dbReference>
<protein>
    <submittedName>
        <fullName evidence="1">Uncharacterized protein</fullName>
    </submittedName>
</protein>
<dbReference type="Proteomes" id="UP000030685">
    <property type="component" value="Unassembled WGS sequence"/>
</dbReference>
<name>X0KFF6_FUSO5</name>
<dbReference type="GeneID" id="42036948"/>
<dbReference type="RefSeq" id="XP_031057749.1">
    <property type="nucleotide sequence ID" value="XM_031212355.1"/>
</dbReference>
<dbReference type="VEuPathDB" id="FungiDB:FOIG_11773"/>
<reference evidence="1" key="2">
    <citation type="submission" date="2012-05" db="EMBL/GenBank/DDBJ databases">
        <title>The Genome Annotation of Fusarium oxysporum II5.</title>
        <authorList>
            <consortium name="The Broad Institute Genomics Platform"/>
            <person name="Ma L.-J."/>
            <person name="Corby-Kistler H."/>
            <person name="Broz K."/>
            <person name="Gale L.R."/>
            <person name="Jonkers W."/>
            <person name="O'Donnell K."/>
            <person name="Ploetz R."/>
            <person name="Steinberg C."/>
            <person name="Schwartz D.C."/>
            <person name="VanEtten H."/>
            <person name="Zhou S."/>
            <person name="Young S.K."/>
            <person name="Zeng Q."/>
            <person name="Gargeya S."/>
            <person name="Fitzgerald M."/>
            <person name="Abouelleil A."/>
            <person name="Alvarado L."/>
            <person name="Chapman S.B."/>
            <person name="Gainer-Dewar J."/>
            <person name="Goldberg J."/>
            <person name="Griggs A."/>
            <person name="Gujja S."/>
            <person name="Hansen M."/>
            <person name="Howarth C."/>
            <person name="Imamovic A."/>
            <person name="Ireland A."/>
            <person name="Larimer J."/>
            <person name="McCowan C."/>
            <person name="Murphy C."/>
            <person name="Pearson M."/>
            <person name="Poon T.W."/>
            <person name="Priest M."/>
            <person name="Roberts A."/>
            <person name="Saif S."/>
            <person name="Shea T."/>
            <person name="Sykes S."/>
            <person name="Wortman J."/>
            <person name="Nusbaum C."/>
            <person name="Birren B."/>
        </authorList>
    </citation>
    <scope>NUCLEOTIDE SEQUENCE</scope>
    <source>
        <strain evidence="1">54006</strain>
    </source>
</reference>
<reference evidence="1" key="1">
    <citation type="submission" date="2011-11" db="EMBL/GenBank/DDBJ databases">
        <title>The Genome Sequence of Fusarium oxysporum II5.</title>
        <authorList>
            <consortium name="The Broad Institute Genome Sequencing Platform"/>
            <person name="Ma L.-J."/>
            <person name="Gale L.R."/>
            <person name="Schwartz D.C."/>
            <person name="Zhou S."/>
            <person name="Corby-Kistler H."/>
            <person name="Young S.K."/>
            <person name="Zeng Q."/>
            <person name="Gargeya S."/>
            <person name="Fitzgerald M."/>
            <person name="Haas B."/>
            <person name="Abouelleil A."/>
            <person name="Alvarado L."/>
            <person name="Arachchi H.M."/>
            <person name="Berlin A."/>
            <person name="Brown A."/>
            <person name="Chapman S.B."/>
            <person name="Chen Z."/>
            <person name="Dunbar C."/>
            <person name="Freedman E."/>
            <person name="Gearin G."/>
            <person name="Goldberg J."/>
            <person name="Griggs A."/>
            <person name="Gujja S."/>
            <person name="Heiman D."/>
            <person name="Howarth C."/>
            <person name="Larson L."/>
            <person name="Lui A."/>
            <person name="MacDonald P.J.P."/>
            <person name="Montmayeur A."/>
            <person name="Murphy C."/>
            <person name="Neiman D."/>
            <person name="Pearson M."/>
            <person name="Priest M."/>
            <person name="Roberts A."/>
            <person name="Saif S."/>
            <person name="Shea T."/>
            <person name="Shenoy N."/>
            <person name="Sisk P."/>
            <person name="Stolte C."/>
            <person name="Sykes S."/>
            <person name="Wortman J."/>
            <person name="Nusbaum C."/>
            <person name="Birren B."/>
        </authorList>
    </citation>
    <scope>NUCLEOTIDE SEQUENCE [LARGE SCALE GENOMIC DNA]</scope>
    <source>
        <strain evidence="1">54006</strain>
    </source>
</reference>
<organism evidence="1">
    <name type="scientific">Fusarium odoratissimum (strain NRRL 54006)</name>
    <dbReference type="NCBI Taxonomy" id="1089451"/>
    <lineage>
        <taxon>Eukaryota</taxon>
        <taxon>Fungi</taxon>
        <taxon>Dikarya</taxon>
        <taxon>Ascomycota</taxon>
        <taxon>Pezizomycotina</taxon>
        <taxon>Sordariomycetes</taxon>
        <taxon>Hypocreomycetidae</taxon>
        <taxon>Hypocreales</taxon>
        <taxon>Nectriaceae</taxon>
        <taxon>Fusarium</taxon>
        <taxon>Fusarium oxysporum species complex</taxon>
        <taxon>Fusarium oxysporum f. sp. cubense (strain race 4)</taxon>
    </lineage>
</organism>